<protein>
    <recommendedName>
        <fullName evidence="1">Gfo/Idh/MocA-like oxidoreductase N-terminal domain-containing protein</fullName>
    </recommendedName>
</protein>
<dbReference type="EMBL" id="UINC01011456">
    <property type="protein sequence ID" value="SVA50559.1"/>
    <property type="molecule type" value="Genomic_DNA"/>
</dbReference>
<dbReference type="SUPFAM" id="SSF55347">
    <property type="entry name" value="Glyceraldehyde-3-phosphate dehydrogenase-like, C-terminal domain"/>
    <property type="match status" value="1"/>
</dbReference>
<reference evidence="2" key="1">
    <citation type="submission" date="2018-05" db="EMBL/GenBank/DDBJ databases">
        <authorList>
            <person name="Lanie J.A."/>
            <person name="Ng W.-L."/>
            <person name="Kazmierczak K.M."/>
            <person name="Andrzejewski T.M."/>
            <person name="Davidsen T.M."/>
            <person name="Wayne K.J."/>
            <person name="Tettelin H."/>
            <person name="Glass J.I."/>
            <person name="Rusch D."/>
            <person name="Podicherti R."/>
            <person name="Tsui H.-C.T."/>
            <person name="Winkler M.E."/>
        </authorList>
    </citation>
    <scope>NUCLEOTIDE SEQUENCE</scope>
</reference>
<dbReference type="PANTHER" id="PTHR43377:SF1">
    <property type="entry name" value="BILIVERDIN REDUCTASE A"/>
    <property type="match status" value="1"/>
</dbReference>
<dbReference type="Gene3D" id="3.40.50.720">
    <property type="entry name" value="NAD(P)-binding Rossmann-like Domain"/>
    <property type="match status" value="1"/>
</dbReference>
<dbReference type="InterPro" id="IPR036291">
    <property type="entry name" value="NAD(P)-bd_dom_sf"/>
</dbReference>
<evidence type="ECO:0000313" key="2">
    <source>
        <dbReference type="EMBL" id="SVA50559.1"/>
    </source>
</evidence>
<evidence type="ECO:0000259" key="1">
    <source>
        <dbReference type="Pfam" id="PF01408"/>
    </source>
</evidence>
<dbReference type="GO" id="GO:0000166">
    <property type="term" value="F:nucleotide binding"/>
    <property type="evidence" value="ECO:0007669"/>
    <property type="project" value="InterPro"/>
</dbReference>
<sequence>MKRTNPLPSIAVIGAGLMGRQHARVISTSTQALLAGIVDTDATIANQVAEQFGCPSATSIDGIRDADAVVIATPTATHTSIAMEVIDAGLPLLVEKPIATTLDDTLSVLEHARSNDTPLLCGFVERFNPAIVTLGGLVDETIIHWLSHRHSPRNSRIQTGVAEDLLIHDLDLVLRFWGNSPTMVSASSWISPDSQLEEVVDVSLDFGDGVATLSANRWGQRKVRTLAVYTDSRLYEVDLLRQFITVYRSQRQEGDGASFREETLIDIPFIQHRGEPLSLQLDRFIELIMGADASEEIDSVIGPHLLLNRIADHTATSS</sequence>
<dbReference type="InterPro" id="IPR000683">
    <property type="entry name" value="Gfo/Idh/MocA-like_OxRdtase_N"/>
</dbReference>
<dbReference type="AlphaFoldDB" id="A0A381WDF7"/>
<dbReference type="InterPro" id="IPR051450">
    <property type="entry name" value="Gfo/Idh/MocA_Oxidoreductases"/>
</dbReference>
<accession>A0A381WDF7</accession>
<dbReference type="Pfam" id="PF01408">
    <property type="entry name" value="GFO_IDH_MocA"/>
    <property type="match status" value="1"/>
</dbReference>
<proteinExistence type="predicted"/>
<feature type="domain" description="Gfo/Idh/MocA-like oxidoreductase N-terminal" evidence="1">
    <location>
        <begin position="10"/>
        <end position="120"/>
    </location>
</feature>
<dbReference type="SUPFAM" id="SSF51735">
    <property type="entry name" value="NAD(P)-binding Rossmann-fold domains"/>
    <property type="match status" value="1"/>
</dbReference>
<gene>
    <name evidence="2" type="ORF">METZ01_LOCUS103413</name>
</gene>
<name>A0A381WDF7_9ZZZZ</name>
<dbReference type="Gene3D" id="3.30.360.10">
    <property type="entry name" value="Dihydrodipicolinate Reductase, domain 2"/>
    <property type="match status" value="1"/>
</dbReference>
<organism evidence="2">
    <name type="scientific">marine metagenome</name>
    <dbReference type="NCBI Taxonomy" id="408172"/>
    <lineage>
        <taxon>unclassified sequences</taxon>
        <taxon>metagenomes</taxon>
        <taxon>ecological metagenomes</taxon>
    </lineage>
</organism>
<dbReference type="PANTHER" id="PTHR43377">
    <property type="entry name" value="BILIVERDIN REDUCTASE A"/>
    <property type="match status" value="1"/>
</dbReference>